<evidence type="ECO:0000256" key="4">
    <source>
        <dbReference type="SAM" id="MobiDB-lite"/>
    </source>
</evidence>
<evidence type="ECO:0000256" key="1">
    <source>
        <dbReference type="ARBA" id="ARBA00022553"/>
    </source>
</evidence>
<feature type="compositionally biased region" description="Low complexity" evidence="4">
    <location>
        <begin position="131"/>
        <end position="150"/>
    </location>
</feature>
<accession>A0A291PAS2</accession>
<evidence type="ECO:0000256" key="3">
    <source>
        <dbReference type="PROSITE-ProRule" id="PRU00169"/>
    </source>
</evidence>
<feature type="domain" description="Response regulatory" evidence="6">
    <location>
        <begin position="3"/>
        <end position="119"/>
    </location>
</feature>
<proteinExistence type="predicted"/>
<protein>
    <recommendedName>
        <fullName evidence="9">Transcriptional regulator, LuxR family</fullName>
    </recommendedName>
</protein>
<evidence type="ECO:0000259" key="6">
    <source>
        <dbReference type="PROSITE" id="PS50110"/>
    </source>
</evidence>
<dbReference type="Proteomes" id="UP000219993">
    <property type="component" value="Chromosome"/>
</dbReference>
<dbReference type="PRINTS" id="PR00038">
    <property type="entry name" value="HTHLUXR"/>
</dbReference>
<gene>
    <name evidence="7" type="ORF">BEI_2990</name>
</gene>
<dbReference type="Pfam" id="PF00072">
    <property type="entry name" value="Response_reg"/>
    <property type="match status" value="1"/>
</dbReference>
<dbReference type="OrthoDB" id="9814495at2"/>
<dbReference type="SMART" id="SM00421">
    <property type="entry name" value="HTH_LUXR"/>
    <property type="match status" value="1"/>
</dbReference>
<dbReference type="GO" id="GO:0000160">
    <property type="term" value="P:phosphorelay signal transduction system"/>
    <property type="evidence" value="ECO:0007669"/>
    <property type="project" value="InterPro"/>
</dbReference>
<dbReference type="InterPro" id="IPR058245">
    <property type="entry name" value="NreC/VraR/RcsB-like_REC"/>
</dbReference>
<dbReference type="InterPro" id="IPR000792">
    <property type="entry name" value="Tscrpt_reg_LuxR_C"/>
</dbReference>
<dbReference type="InterPro" id="IPR016032">
    <property type="entry name" value="Sig_transdc_resp-reg_C-effctor"/>
</dbReference>
<dbReference type="KEGG" id="hbe:BEI_2990"/>
<dbReference type="EMBL" id="CP021435">
    <property type="protein sequence ID" value="ATJ83977.1"/>
    <property type="molecule type" value="Genomic_DNA"/>
</dbReference>
<dbReference type="CDD" id="cd06170">
    <property type="entry name" value="LuxR_C_like"/>
    <property type="match status" value="1"/>
</dbReference>
<sequence>MDTLMVADDHPLFREAIGAAIRTGLPDCRLLETDSLAGALARADETDLDLLLLDLGLPDAEGLAGLERLREARPELPVVVISAEQQRATILDAIALGAVGYIPKSTPRQALIAALTQVLEGHVYLPPDIMRSPGPAGPRSAGPRSSPAAAETGSPLEALTDKQLQVLARMVRGDANKVIARDLDIAETTVKTHVSAILRKLGVASRVQAILLADQADLAAQLSRRRLRA</sequence>
<dbReference type="InterPro" id="IPR051015">
    <property type="entry name" value="EvgA-like"/>
</dbReference>
<dbReference type="InterPro" id="IPR011006">
    <property type="entry name" value="CheY-like_superfamily"/>
</dbReference>
<dbReference type="PANTHER" id="PTHR45566">
    <property type="entry name" value="HTH-TYPE TRANSCRIPTIONAL REGULATOR YHJB-RELATED"/>
    <property type="match status" value="1"/>
</dbReference>
<evidence type="ECO:0000256" key="2">
    <source>
        <dbReference type="ARBA" id="ARBA00023125"/>
    </source>
</evidence>
<dbReference type="AlphaFoldDB" id="A0A291PAS2"/>
<feature type="region of interest" description="Disordered" evidence="4">
    <location>
        <begin position="129"/>
        <end position="155"/>
    </location>
</feature>
<keyword evidence="8" id="KW-1185">Reference proteome</keyword>
<dbReference type="InterPro" id="IPR001789">
    <property type="entry name" value="Sig_transdc_resp-reg_receiver"/>
</dbReference>
<reference evidence="7 8" key="1">
    <citation type="journal article" date="2017" name="Sci. Rep.">
        <title>Revealing the Saline Adaptation Strategies of the Halophilic Bacterium Halomonas beimenensis through High-throughput Omics and Transposon Mutagenesis Approaches.</title>
        <authorList>
            <person name="Chen Y.H."/>
            <person name="Lin S.S."/>
            <person name="Shyu Y.T."/>
        </authorList>
    </citation>
    <scope>NUCLEOTIDE SEQUENCE [LARGE SCALE GENOMIC DNA]</scope>
    <source>
        <strain evidence="7 8">NTU-111</strain>
    </source>
</reference>
<feature type="domain" description="HTH luxR-type" evidence="5">
    <location>
        <begin position="152"/>
        <end position="217"/>
    </location>
</feature>
<dbReference type="GO" id="GO:0003677">
    <property type="term" value="F:DNA binding"/>
    <property type="evidence" value="ECO:0007669"/>
    <property type="project" value="UniProtKB-KW"/>
</dbReference>
<evidence type="ECO:0008006" key="9">
    <source>
        <dbReference type="Google" id="ProtNLM"/>
    </source>
</evidence>
<evidence type="ECO:0000313" key="8">
    <source>
        <dbReference type="Proteomes" id="UP000219993"/>
    </source>
</evidence>
<dbReference type="Gene3D" id="3.40.50.2300">
    <property type="match status" value="1"/>
</dbReference>
<dbReference type="PROSITE" id="PS50110">
    <property type="entry name" value="RESPONSE_REGULATORY"/>
    <property type="match status" value="1"/>
</dbReference>
<dbReference type="SUPFAM" id="SSF52172">
    <property type="entry name" value="CheY-like"/>
    <property type="match status" value="1"/>
</dbReference>
<keyword evidence="1 3" id="KW-0597">Phosphoprotein</keyword>
<keyword evidence="2" id="KW-0238">DNA-binding</keyword>
<dbReference type="SMART" id="SM00448">
    <property type="entry name" value="REC"/>
    <property type="match status" value="1"/>
</dbReference>
<dbReference type="SUPFAM" id="SSF46894">
    <property type="entry name" value="C-terminal effector domain of the bipartite response regulators"/>
    <property type="match status" value="1"/>
</dbReference>
<dbReference type="CDD" id="cd17535">
    <property type="entry name" value="REC_NarL-like"/>
    <property type="match status" value="1"/>
</dbReference>
<feature type="modified residue" description="4-aspartylphosphate" evidence="3">
    <location>
        <position position="54"/>
    </location>
</feature>
<dbReference type="RefSeq" id="WP_097790228.1">
    <property type="nucleotide sequence ID" value="NZ_BAAADT010000018.1"/>
</dbReference>
<evidence type="ECO:0000313" key="7">
    <source>
        <dbReference type="EMBL" id="ATJ83977.1"/>
    </source>
</evidence>
<dbReference type="PROSITE" id="PS50043">
    <property type="entry name" value="HTH_LUXR_2"/>
    <property type="match status" value="1"/>
</dbReference>
<dbReference type="PROSITE" id="PS00622">
    <property type="entry name" value="HTH_LUXR_1"/>
    <property type="match status" value="1"/>
</dbReference>
<dbReference type="PANTHER" id="PTHR45566:SF1">
    <property type="entry name" value="HTH-TYPE TRANSCRIPTIONAL REGULATOR YHJB-RELATED"/>
    <property type="match status" value="1"/>
</dbReference>
<dbReference type="Pfam" id="PF00196">
    <property type="entry name" value="GerE"/>
    <property type="match status" value="1"/>
</dbReference>
<name>A0A291PAS2_9GAMM</name>
<organism evidence="7 8">
    <name type="scientific">Halomonas beimenensis</name>
    <dbReference type="NCBI Taxonomy" id="475662"/>
    <lineage>
        <taxon>Bacteria</taxon>
        <taxon>Pseudomonadati</taxon>
        <taxon>Pseudomonadota</taxon>
        <taxon>Gammaproteobacteria</taxon>
        <taxon>Oceanospirillales</taxon>
        <taxon>Halomonadaceae</taxon>
        <taxon>Halomonas</taxon>
    </lineage>
</organism>
<evidence type="ECO:0000259" key="5">
    <source>
        <dbReference type="PROSITE" id="PS50043"/>
    </source>
</evidence>
<dbReference type="GO" id="GO:0006355">
    <property type="term" value="P:regulation of DNA-templated transcription"/>
    <property type="evidence" value="ECO:0007669"/>
    <property type="project" value="InterPro"/>
</dbReference>